<keyword evidence="2" id="KW-1185">Reference proteome</keyword>
<proteinExistence type="predicted"/>
<dbReference type="EMBL" id="AP022612">
    <property type="protein sequence ID" value="BBZ32389.1"/>
    <property type="molecule type" value="Genomic_DNA"/>
</dbReference>
<dbReference type="RefSeq" id="WP_085156654.1">
    <property type="nucleotide sequence ID" value="NZ_AP022612.1"/>
</dbReference>
<sequence length="65" mass="7414">MTVHVTRDNGVVDDYMRFGDRYVKHADGSLAVIRASTMPTKMYSAGQWSTVAGDERRIKHGMFHR</sequence>
<dbReference type="AlphaFoldDB" id="A0A7I7XT04"/>
<evidence type="ECO:0000313" key="2">
    <source>
        <dbReference type="Proteomes" id="UP000466931"/>
    </source>
</evidence>
<dbReference type="OrthoDB" id="4633378at2"/>
<reference evidence="1" key="1">
    <citation type="journal article" date="2019" name="Emerg. Microbes Infect.">
        <title>Comprehensive subspecies identification of 175 nontuberculous mycobacteria species based on 7547 genomic profiles.</title>
        <authorList>
            <person name="Matsumoto Y."/>
            <person name="Kinjo T."/>
            <person name="Motooka D."/>
            <person name="Nabeya D."/>
            <person name="Jung N."/>
            <person name="Uechi K."/>
            <person name="Horii T."/>
            <person name="Iida T."/>
            <person name="Fujita J."/>
            <person name="Nakamura S."/>
        </authorList>
    </citation>
    <scope>NUCLEOTIDE SEQUENCE [LARGE SCALE GENOMIC DNA]</scope>
    <source>
        <strain evidence="1">JCM 13671</strain>
    </source>
</reference>
<name>A0A7I7XT04_9MYCO</name>
<accession>A0A7I7XT04</accession>
<organism evidence="1 2">
    <name type="scientific">Mycolicibacterium confluentis</name>
    <dbReference type="NCBI Taxonomy" id="28047"/>
    <lineage>
        <taxon>Bacteria</taxon>
        <taxon>Bacillati</taxon>
        <taxon>Actinomycetota</taxon>
        <taxon>Actinomycetes</taxon>
        <taxon>Mycobacteriales</taxon>
        <taxon>Mycobacteriaceae</taxon>
        <taxon>Mycolicibacterium</taxon>
    </lineage>
</organism>
<evidence type="ECO:0000313" key="1">
    <source>
        <dbReference type="EMBL" id="BBZ32389.1"/>
    </source>
</evidence>
<dbReference type="Proteomes" id="UP000466931">
    <property type="component" value="Chromosome"/>
</dbReference>
<reference evidence="1" key="2">
    <citation type="submission" date="2020-02" db="EMBL/GenBank/DDBJ databases">
        <authorList>
            <person name="Matsumoto Y."/>
            <person name="Motooka D."/>
            <person name="Nakamura S."/>
        </authorList>
    </citation>
    <scope>NUCLEOTIDE SEQUENCE</scope>
    <source>
        <strain evidence="1">JCM 13671</strain>
    </source>
</reference>
<protein>
    <submittedName>
        <fullName evidence="1">Uncharacterized protein</fullName>
    </submittedName>
</protein>
<gene>
    <name evidence="1" type="ORF">MCNF_09940</name>
</gene>